<protein>
    <submittedName>
        <fullName evidence="1">HAD-like protein</fullName>
    </submittedName>
</protein>
<dbReference type="Gene3D" id="1.10.150.240">
    <property type="entry name" value="Putative phosphatase, domain 2"/>
    <property type="match status" value="1"/>
</dbReference>
<sequence>MSHIKGVIFDIGGVVMKSPFIAIAEYEKKLGLPPNYLNCSIAERGPMGAWQRFEIGALPLFEFYDAFSADLSDTENGNVWYKEYCRRKGIECPPLPVNLQVDGRELFGSMMRTSSVFDPHILRCIRRIRATKRHKIIALTNNFARNSTENPIPQSELEFLGWDQSGGATPRTLRSLFDDFCDSSELGARKPEHKFYQMALDRNGLRAEQVIFLDDIGANLRAAKELGMETIHVTIGGTLAAAKKLEAKLEMDLTSNPIEGEALAKL</sequence>
<evidence type="ECO:0000313" key="2">
    <source>
        <dbReference type="Proteomes" id="UP001221142"/>
    </source>
</evidence>
<dbReference type="Pfam" id="PF00702">
    <property type="entry name" value="Hydrolase"/>
    <property type="match status" value="1"/>
</dbReference>
<dbReference type="Proteomes" id="UP001221142">
    <property type="component" value="Unassembled WGS sequence"/>
</dbReference>
<dbReference type="AlphaFoldDB" id="A0AAD7BX19"/>
<dbReference type="InterPro" id="IPR023198">
    <property type="entry name" value="PGP-like_dom2"/>
</dbReference>
<dbReference type="SFLD" id="SFLDS00003">
    <property type="entry name" value="Haloacid_Dehalogenase"/>
    <property type="match status" value="1"/>
</dbReference>
<dbReference type="NCBIfam" id="TIGR01509">
    <property type="entry name" value="HAD-SF-IA-v3"/>
    <property type="match status" value="1"/>
</dbReference>
<gene>
    <name evidence="1" type="ORF">FB45DRAFT_911768</name>
</gene>
<organism evidence="1 2">
    <name type="scientific">Roridomyces roridus</name>
    <dbReference type="NCBI Taxonomy" id="1738132"/>
    <lineage>
        <taxon>Eukaryota</taxon>
        <taxon>Fungi</taxon>
        <taxon>Dikarya</taxon>
        <taxon>Basidiomycota</taxon>
        <taxon>Agaricomycotina</taxon>
        <taxon>Agaricomycetes</taxon>
        <taxon>Agaricomycetidae</taxon>
        <taxon>Agaricales</taxon>
        <taxon>Marasmiineae</taxon>
        <taxon>Mycenaceae</taxon>
        <taxon>Roridomyces</taxon>
    </lineage>
</organism>
<dbReference type="Gene3D" id="3.40.50.1000">
    <property type="entry name" value="HAD superfamily/HAD-like"/>
    <property type="match status" value="1"/>
</dbReference>
<keyword evidence="2" id="KW-1185">Reference proteome</keyword>
<proteinExistence type="predicted"/>
<comment type="caution">
    <text evidence="1">The sequence shown here is derived from an EMBL/GenBank/DDBJ whole genome shotgun (WGS) entry which is preliminary data.</text>
</comment>
<dbReference type="PANTHER" id="PTHR47829">
    <property type="entry name" value="HYDROLASE, PUTATIVE (AFU_ORTHOLOGUE AFUA_1G12880)-RELATED"/>
    <property type="match status" value="1"/>
</dbReference>
<dbReference type="GO" id="GO:0016791">
    <property type="term" value="F:phosphatase activity"/>
    <property type="evidence" value="ECO:0007669"/>
    <property type="project" value="UniProtKB-ARBA"/>
</dbReference>
<accession>A0AAD7BX19</accession>
<dbReference type="EMBL" id="JARKIF010000008">
    <property type="protein sequence ID" value="KAJ7632190.1"/>
    <property type="molecule type" value="Genomic_DNA"/>
</dbReference>
<dbReference type="InterPro" id="IPR052898">
    <property type="entry name" value="ACAD10-like"/>
</dbReference>
<name>A0AAD7BX19_9AGAR</name>
<reference evidence="1" key="1">
    <citation type="submission" date="2023-03" db="EMBL/GenBank/DDBJ databases">
        <title>Massive genome expansion in bonnet fungi (Mycena s.s.) driven by repeated elements and novel gene families across ecological guilds.</title>
        <authorList>
            <consortium name="Lawrence Berkeley National Laboratory"/>
            <person name="Harder C.B."/>
            <person name="Miyauchi S."/>
            <person name="Viragh M."/>
            <person name="Kuo A."/>
            <person name="Thoen E."/>
            <person name="Andreopoulos B."/>
            <person name="Lu D."/>
            <person name="Skrede I."/>
            <person name="Drula E."/>
            <person name="Henrissat B."/>
            <person name="Morin E."/>
            <person name="Kohler A."/>
            <person name="Barry K."/>
            <person name="LaButti K."/>
            <person name="Morin E."/>
            <person name="Salamov A."/>
            <person name="Lipzen A."/>
            <person name="Mereny Z."/>
            <person name="Hegedus B."/>
            <person name="Baldrian P."/>
            <person name="Stursova M."/>
            <person name="Weitz H."/>
            <person name="Taylor A."/>
            <person name="Grigoriev I.V."/>
            <person name="Nagy L.G."/>
            <person name="Martin F."/>
            <person name="Kauserud H."/>
        </authorList>
    </citation>
    <scope>NUCLEOTIDE SEQUENCE</scope>
    <source>
        <strain evidence="1">9284</strain>
    </source>
</reference>
<evidence type="ECO:0000313" key="1">
    <source>
        <dbReference type="EMBL" id="KAJ7632190.1"/>
    </source>
</evidence>
<dbReference type="InterPro" id="IPR023214">
    <property type="entry name" value="HAD_sf"/>
</dbReference>
<dbReference type="SUPFAM" id="SSF56784">
    <property type="entry name" value="HAD-like"/>
    <property type="match status" value="1"/>
</dbReference>
<dbReference type="InterPro" id="IPR036412">
    <property type="entry name" value="HAD-like_sf"/>
</dbReference>
<dbReference type="CDD" id="cd02603">
    <property type="entry name" value="HAD_sEH-N_like"/>
    <property type="match status" value="1"/>
</dbReference>
<dbReference type="PANTHER" id="PTHR47829:SF1">
    <property type="entry name" value="HAD FAMILY PHOSPHATASE"/>
    <property type="match status" value="1"/>
</dbReference>
<dbReference type="InterPro" id="IPR006439">
    <property type="entry name" value="HAD-SF_hydro_IA"/>
</dbReference>
<dbReference type="SFLD" id="SFLDG01129">
    <property type="entry name" value="C1.5:_HAD__Beta-PGM__Phosphata"/>
    <property type="match status" value="1"/>
</dbReference>